<evidence type="ECO:0008006" key="8">
    <source>
        <dbReference type="Google" id="ProtNLM"/>
    </source>
</evidence>
<comment type="caution">
    <text evidence="6">The sequence shown here is derived from an EMBL/GenBank/DDBJ whole genome shotgun (WGS) entry which is preliminary data.</text>
</comment>
<keyword evidence="7" id="KW-1185">Reference proteome</keyword>
<keyword evidence="2 5" id="KW-0812">Transmembrane</keyword>
<dbReference type="EMBL" id="BAAAPB010000002">
    <property type="protein sequence ID" value="GAA1963511.1"/>
    <property type="molecule type" value="Genomic_DNA"/>
</dbReference>
<organism evidence="6 7">
    <name type="scientific">Nocardioides panacihumi</name>
    <dbReference type="NCBI Taxonomy" id="400774"/>
    <lineage>
        <taxon>Bacteria</taxon>
        <taxon>Bacillati</taxon>
        <taxon>Actinomycetota</taxon>
        <taxon>Actinomycetes</taxon>
        <taxon>Propionibacteriales</taxon>
        <taxon>Nocardioidaceae</taxon>
        <taxon>Nocardioides</taxon>
    </lineage>
</organism>
<reference evidence="6 7" key="1">
    <citation type="journal article" date="2019" name="Int. J. Syst. Evol. Microbiol.">
        <title>The Global Catalogue of Microorganisms (GCM) 10K type strain sequencing project: providing services to taxonomists for standard genome sequencing and annotation.</title>
        <authorList>
            <consortium name="The Broad Institute Genomics Platform"/>
            <consortium name="The Broad Institute Genome Sequencing Center for Infectious Disease"/>
            <person name="Wu L."/>
            <person name="Ma J."/>
        </authorList>
    </citation>
    <scope>NUCLEOTIDE SEQUENCE [LARGE SCALE GENOMIC DNA]</scope>
    <source>
        <strain evidence="6 7">JCM 15309</strain>
    </source>
</reference>
<keyword evidence="4 5" id="KW-0472">Membrane</keyword>
<dbReference type="InterPro" id="IPR003339">
    <property type="entry name" value="ABC/ECF_trnsptr_transmembrane"/>
</dbReference>
<evidence type="ECO:0000313" key="7">
    <source>
        <dbReference type="Proteomes" id="UP001500571"/>
    </source>
</evidence>
<evidence type="ECO:0000256" key="3">
    <source>
        <dbReference type="ARBA" id="ARBA00022989"/>
    </source>
</evidence>
<comment type="subcellular location">
    <subcellularLocation>
        <location evidence="1">Membrane</location>
        <topology evidence="1">Multi-pass membrane protein</topology>
    </subcellularLocation>
</comment>
<evidence type="ECO:0000256" key="2">
    <source>
        <dbReference type="ARBA" id="ARBA00022692"/>
    </source>
</evidence>
<gene>
    <name evidence="6" type="ORF">GCM10009798_24450</name>
</gene>
<keyword evidence="3 5" id="KW-1133">Transmembrane helix</keyword>
<dbReference type="CDD" id="cd16914">
    <property type="entry name" value="EcfT"/>
    <property type="match status" value="1"/>
</dbReference>
<protein>
    <recommendedName>
        <fullName evidence="8">Energy-coupling factor transporter transmembrane protein EcfT</fullName>
    </recommendedName>
</protein>
<evidence type="ECO:0000256" key="5">
    <source>
        <dbReference type="SAM" id="Phobius"/>
    </source>
</evidence>
<dbReference type="Pfam" id="PF02361">
    <property type="entry name" value="CbiQ"/>
    <property type="match status" value="1"/>
</dbReference>
<dbReference type="RefSeq" id="WP_344045125.1">
    <property type="nucleotide sequence ID" value="NZ_BAAAPB010000002.1"/>
</dbReference>
<proteinExistence type="predicted"/>
<evidence type="ECO:0000256" key="1">
    <source>
        <dbReference type="ARBA" id="ARBA00004141"/>
    </source>
</evidence>
<name>A0ABN2R4M0_9ACTN</name>
<feature type="transmembrane region" description="Helical" evidence="5">
    <location>
        <begin position="20"/>
        <end position="39"/>
    </location>
</feature>
<feature type="transmembrane region" description="Helical" evidence="5">
    <location>
        <begin position="46"/>
        <end position="63"/>
    </location>
</feature>
<evidence type="ECO:0000313" key="6">
    <source>
        <dbReference type="EMBL" id="GAA1963511.1"/>
    </source>
</evidence>
<evidence type="ECO:0000256" key="4">
    <source>
        <dbReference type="ARBA" id="ARBA00023136"/>
    </source>
</evidence>
<sequence>MSYLDGLGVYRPGDSLLHRAPVGPKLLGLVVASIALVVVRGPASAVAFLLGGLALAAIARIPLLRVLRALRSLLLLALAVAALQWWSSGLARAVESLLDLLTLGLLGLTLSHTTAVTDMLDAFVRWITPLRRLGVDPERVALTVGLAIQSLPATLTLALETRDAARARGLRTPRAYLTPFVIRVVARAHETGDALHARGIGDD</sequence>
<dbReference type="Proteomes" id="UP001500571">
    <property type="component" value="Unassembled WGS sequence"/>
</dbReference>
<accession>A0ABN2R4M0</accession>